<feature type="compositionally biased region" description="Pro residues" evidence="9">
    <location>
        <begin position="153"/>
        <end position="177"/>
    </location>
</feature>
<proteinExistence type="predicted"/>
<keyword evidence="3" id="KW-0964">Secreted</keyword>
<evidence type="ECO:0000256" key="7">
    <source>
        <dbReference type="ARBA" id="ARBA00023088"/>
    </source>
</evidence>
<keyword evidence="5" id="KW-0130">Cell adhesion</keyword>
<organism evidence="14 16">
    <name type="scientific">Streptomyces antibioticus</name>
    <dbReference type="NCBI Taxonomy" id="1890"/>
    <lineage>
        <taxon>Bacteria</taxon>
        <taxon>Bacillati</taxon>
        <taxon>Actinomycetota</taxon>
        <taxon>Actinomycetes</taxon>
        <taxon>Kitasatosporales</taxon>
        <taxon>Streptomycetaceae</taxon>
        <taxon>Streptomyces</taxon>
    </lineage>
</organism>
<evidence type="ECO:0000256" key="5">
    <source>
        <dbReference type="ARBA" id="ARBA00022889"/>
    </source>
</evidence>
<reference evidence="13 15" key="1">
    <citation type="submission" date="2015-07" db="EMBL/GenBank/DDBJ databases">
        <title>Draft Genome Sequence of Streptomyces antibioticus, IMRU 3720 reveals insights in the evolution of actinomycin biosynthetic gene clusters in Streptomyces.</title>
        <authorList>
            <person name="Crnovcic I."/>
            <person name="Ruckert C."/>
            <person name="Kalinowksi J."/>
            <person name="Keller U."/>
        </authorList>
    </citation>
    <scope>NUCLEOTIDE SEQUENCE [LARGE SCALE GENOMIC DNA]</scope>
    <source>
        <strain evidence="13 15">DSM 41481</strain>
    </source>
</reference>
<evidence type="ECO:0000313" key="14">
    <source>
        <dbReference type="EMBL" id="QIT44616.1"/>
    </source>
</evidence>
<keyword evidence="6 8" id="KW-0034">Amyloid</keyword>
<evidence type="ECO:0000313" key="15">
    <source>
        <dbReference type="Proteomes" id="UP000190306"/>
    </source>
</evidence>
<dbReference type="EMBL" id="LHQL01000008">
    <property type="protein sequence ID" value="OOQ52103.1"/>
    <property type="molecule type" value="Genomic_DNA"/>
</dbReference>
<evidence type="ECO:0000256" key="4">
    <source>
        <dbReference type="ARBA" id="ARBA00022729"/>
    </source>
</evidence>
<dbReference type="NCBIfam" id="TIGR01167">
    <property type="entry name" value="LPXTG_anchor"/>
    <property type="match status" value="1"/>
</dbReference>
<evidence type="ECO:0000256" key="2">
    <source>
        <dbReference type="ARBA" id="ARBA00022512"/>
    </source>
</evidence>
<evidence type="ECO:0000256" key="11">
    <source>
        <dbReference type="SAM" id="SignalP"/>
    </source>
</evidence>
<dbReference type="Pfam" id="PF00746">
    <property type="entry name" value="Gram_pos_anchor"/>
    <property type="match status" value="1"/>
</dbReference>
<evidence type="ECO:0000256" key="10">
    <source>
        <dbReference type="SAM" id="Phobius"/>
    </source>
</evidence>
<dbReference type="Pfam" id="PF03777">
    <property type="entry name" value="ChpA-C"/>
    <property type="match status" value="1"/>
</dbReference>
<dbReference type="EMBL" id="CP050692">
    <property type="protein sequence ID" value="QIT44616.1"/>
    <property type="molecule type" value="Genomic_DNA"/>
</dbReference>
<name>A0AAE7CKI3_STRAT</name>
<evidence type="ECO:0000256" key="6">
    <source>
        <dbReference type="ARBA" id="ARBA00023087"/>
    </source>
</evidence>
<dbReference type="Proteomes" id="UP000502504">
    <property type="component" value="Chromosome"/>
</dbReference>
<feature type="domain" description="Chaplin" evidence="12">
    <location>
        <begin position="40"/>
        <end position="80"/>
    </location>
</feature>
<gene>
    <name evidence="13" type="ORF">AFM16_14270</name>
    <name evidence="14" type="ORF">HCX60_14475</name>
</gene>
<evidence type="ECO:0000259" key="12">
    <source>
        <dbReference type="PROSITE" id="PS51884"/>
    </source>
</evidence>
<evidence type="ECO:0000256" key="1">
    <source>
        <dbReference type="ARBA" id="ARBA00004191"/>
    </source>
</evidence>
<sequence>MRQTLSKGMVVAAAAAGILSLCAGGTAFADSHADGATKGSPGVVAGNNIHVPVHLPANVCGNSTDVAAALDAAFGNLCADTSAAPAATPTHKVPAPAKQQKDDDAGYGKDDSDKGDSDEGPGYGDDHTTPPPYGGDDDHTTPPPYGGDDDHTSPPPYGGGHSTPPPYGGGHSTPPPYGGDDHSTPPPYGGGHTTPPPYGGDDDDHTTPPPYGGDDDHTTPPPYGGDDDHTTPPPYGGDDDHTTPPPYGGDDDDHSTPPPHHNGDHSGGDHQGGGNGWGHDRPQLPNTGGERQALLAASGVSAVLIAGGVILYRRGRSATRR</sequence>
<dbReference type="InterPro" id="IPR005528">
    <property type="entry name" value="ChpA-H"/>
</dbReference>
<comment type="subcellular location">
    <subcellularLocation>
        <location evidence="1">Secreted</location>
        <location evidence="1">Cell wall</location>
    </subcellularLocation>
</comment>
<evidence type="ECO:0000256" key="9">
    <source>
        <dbReference type="SAM" id="MobiDB-lite"/>
    </source>
</evidence>
<evidence type="ECO:0000256" key="8">
    <source>
        <dbReference type="PROSITE-ProRule" id="PRU01232"/>
    </source>
</evidence>
<keyword evidence="10" id="KW-0472">Membrane</keyword>
<feature type="signal peptide" evidence="11">
    <location>
        <begin position="1"/>
        <end position="29"/>
    </location>
</feature>
<dbReference type="AlphaFoldDB" id="A0AAE7CKI3"/>
<dbReference type="GO" id="GO:0007155">
    <property type="term" value="P:cell adhesion"/>
    <property type="evidence" value="ECO:0007669"/>
    <property type="project" value="UniProtKB-KW"/>
</dbReference>
<feature type="compositionally biased region" description="Basic and acidic residues" evidence="9">
    <location>
        <begin position="99"/>
        <end position="117"/>
    </location>
</feature>
<evidence type="ECO:0000256" key="3">
    <source>
        <dbReference type="ARBA" id="ARBA00022525"/>
    </source>
</evidence>
<protein>
    <submittedName>
        <fullName evidence="14">DUF320 domain-containing protein</fullName>
    </submittedName>
</protein>
<feature type="compositionally biased region" description="Pro residues" evidence="9">
    <location>
        <begin position="184"/>
        <end position="198"/>
    </location>
</feature>
<keyword evidence="10" id="KW-0812">Transmembrane</keyword>
<dbReference type="PROSITE" id="PS51884">
    <property type="entry name" value="CHAPLIN"/>
    <property type="match status" value="1"/>
</dbReference>
<keyword evidence="4 11" id="KW-0732">Signal</keyword>
<feature type="transmembrane region" description="Helical" evidence="10">
    <location>
        <begin position="293"/>
        <end position="312"/>
    </location>
</feature>
<evidence type="ECO:0000313" key="13">
    <source>
        <dbReference type="EMBL" id="OOQ52103.1"/>
    </source>
</evidence>
<accession>A0AAE7CKI3</accession>
<keyword evidence="15" id="KW-1185">Reference proteome</keyword>
<reference evidence="14 16" key="2">
    <citation type="submission" date="2020-03" db="EMBL/GenBank/DDBJ databases">
        <title>Is there a link between lipid content and antibiotic production in Streptomyces?</title>
        <authorList>
            <person name="David M."/>
            <person name="Lejeune C."/>
            <person name="Abreu S."/>
            <person name="Thibessard A."/>
            <person name="Leblond P."/>
            <person name="Chaminade P."/>
            <person name="Virolle M.-J."/>
        </authorList>
    </citation>
    <scope>NUCLEOTIDE SEQUENCE [LARGE SCALE GENOMIC DNA]</scope>
    <source>
        <strain evidence="14 16">DSM 41481</strain>
    </source>
</reference>
<keyword evidence="2" id="KW-0134">Cell wall</keyword>
<evidence type="ECO:0000313" key="16">
    <source>
        <dbReference type="Proteomes" id="UP000502504"/>
    </source>
</evidence>
<feature type="region of interest" description="Disordered" evidence="9">
    <location>
        <begin position="84"/>
        <end position="292"/>
    </location>
</feature>
<dbReference type="Proteomes" id="UP000190306">
    <property type="component" value="Chromosome"/>
</dbReference>
<keyword evidence="7" id="KW-0572">Peptidoglycan-anchor</keyword>
<dbReference type="InterPro" id="IPR019931">
    <property type="entry name" value="LPXTG_anchor"/>
</dbReference>
<feature type="chain" id="PRO_5041994785" evidence="11">
    <location>
        <begin position="30"/>
        <end position="321"/>
    </location>
</feature>
<keyword evidence="10" id="KW-1133">Transmembrane helix</keyword>